<organism evidence="1 2">
    <name type="scientific">Candidatus Thiodictyon syntrophicum</name>
    <dbReference type="NCBI Taxonomy" id="1166950"/>
    <lineage>
        <taxon>Bacteria</taxon>
        <taxon>Pseudomonadati</taxon>
        <taxon>Pseudomonadota</taxon>
        <taxon>Gammaproteobacteria</taxon>
        <taxon>Chromatiales</taxon>
        <taxon>Chromatiaceae</taxon>
        <taxon>Thiodictyon</taxon>
    </lineage>
</organism>
<accession>A0A2K8UCU4</accession>
<dbReference type="RefSeq" id="WP_100920939.1">
    <property type="nucleotide sequence ID" value="NZ_CP020370.1"/>
</dbReference>
<sequence length="77" mass="8770">MKTAISVPDDVFGEAENLAARLRISRSDLYARALKEFLERHADQVTTTLDTLCSDIDSKPDEFLVRSARKVLRSTEW</sequence>
<name>A0A2K8UCU4_9GAMM</name>
<keyword evidence="2" id="KW-1185">Reference proteome</keyword>
<gene>
    <name evidence="1" type="ORF">THSYN_21420</name>
</gene>
<evidence type="ECO:0000313" key="2">
    <source>
        <dbReference type="Proteomes" id="UP000232638"/>
    </source>
</evidence>
<dbReference type="KEGG" id="tsy:THSYN_21420"/>
<dbReference type="EMBL" id="CP020370">
    <property type="protein sequence ID" value="AUB83249.1"/>
    <property type="molecule type" value="Genomic_DNA"/>
</dbReference>
<reference evidence="1 2" key="1">
    <citation type="submission" date="2017-03" db="EMBL/GenBank/DDBJ databases">
        <title>Complete genome sequence of Candidatus 'Thiodictyon syntrophicum' sp. nov. strain Cad16T, a photolithoautotroph purple sulfur bacterium isolated from an alpine meromictic lake.</title>
        <authorList>
            <person name="Luedin S.M."/>
            <person name="Pothier J.F."/>
            <person name="Danza F."/>
            <person name="Storelli N."/>
            <person name="Wittwer M."/>
            <person name="Tonolla M."/>
        </authorList>
    </citation>
    <scope>NUCLEOTIDE SEQUENCE [LARGE SCALE GENOMIC DNA]</scope>
    <source>
        <strain evidence="1 2">Cad16T</strain>
    </source>
</reference>
<evidence type="ECO:0000313" key="1">
    <source>
        <dbReference type="EMBL" id="AUB83249.1"/>
    </source>
</evidence>
<protein>
    <submittedName>
        <fullName evidence="1">Uncharacterized protein</fullName>
    </submittedName>
</protein>
<dbReference type="AlphaFoldDB" id="A0A2K8UCU4"/>
<dbReference type="OrthoDB" id="5772152at2"/>
<dbReference type="Proteomes" id="UP000232638">
    <property type="component" value="Chromosome"/>
</dbReference>
<proteinExistence type="predicted"/>